<dbReference type="SUPFAM" id="SSF56801">
    <property type="entry name" value="Acetyl-CoA synthetase-like"/>
    <property type="match status" value="1"/>
</dbReference>
<organism evidence="5 6">
    <name type="scientific">Exophiala aquamarina CBS 119918</name>
    <dbReference type="NCBI Taxonomy" id="1182545"/>
    <lineage>
        <taxon>Eukaryota</taxon>
        <taxon>Fungi</taxon>
        <taxon>Dikarya</taxon>
        <taxon>Ascomycota</taxon>
        <taxon>Pezizomycotina</taxon>
        <taxon>Eurotiomycetes</taxon>
        <taxon>Chaetothyriomycetidae</taxon>
        <taxon>Chaetothyriales</taxon>
        <taxon>Herpotrichiellaceae</taxon>
        <taxon>Exophiala</taxon>
    </lineage>
</organism>
<proteinExistence type="inferred from homology"/>
<dbReference type="Pfam" id="PF00501">
    <property type="entry name" value="AMP-binding"/>
    <property type="match status" value="1"/>
</dbReference>
<name>A0A072NWE7_9EURO</name>
<dbReference type="GO" id="GO:0019748">
    <property type="term" value="P:secondary metabolic process"/>
    <property type="evidence" value="ECO:0007669"/>
    <property type="project" value="TreeGrafter"/>
</dbReference>
<dbReference type="AlphaFoldDB" id="A0A072NWE7"/>
<dbReference type="STRING" id="1182545.A0A072NWE7"/>
<evidence type="ECO:0000313" key="6">
    <source>
        <dbReference type="Proteomes" id="UP000027920"/>
    </source>
</evidence>
<dbReference type="HOGENOM" id="CLU_000022_59_2_1"/>
<dbReference type="InterPro" id="IPR042099">
    <property type="entry name" value="ANL_N_sf"/>
</dbReference>
<evidence type="ECO:0000256" key="2">
    <source>
        <dbReference type="ARBA" id="ARBA00022598"/>
    </source>
</evidence>
<dbReference type="Proteomes" id="UP000027920">
    <property type="component" value="Unassembled WGS sequence"/>
</dbReference>
<gene>
    <name evidence="5" type="ORF">A1O9_12688</name>
</gene>
<keyword evidence="6" id="KW-1185">Reference proteome</keyword>
<dbReference type="InterPro" id="IPR025110">
    <property type="entry name" value="AMP-bd_C"/>
</dbReference>
<dbReference type="GeneID" id="25287582"/>
<dbReference type="EMBL" id="AMGV01000025">
    <property type="protein sequence ID" value="KEF51338.1"/>
    <property type="molecule type" value="Genomic_DNA"/>
</dbReference>
<sequence length="558" mass="61135">MKFSSPAEIAIPDEDILTFLFSKTKFKDDDVVWINGEKPQLNITLSQVKRLAGEIGQGLRNLGVGEDGTGTDIVLSFVENQIFIAPALFGVLCAEGIHSTCTPLATPFELARQISLSCPKVLICSAQTRDIAQAVLSRNKSTSTPILLQMDSEKLDLVVLSSGRSVLGQGELPWKRLVDPLVLQRRTACLIYSSGTTGTPKGVELSHANMVANLCQMGHYFGPRAEKIRLEGKTPRMTALLQNSVSVGVLTHNMIAVQHGMQVVMMAKYEFETLTRYSRKYSLSVFFLAPSIWNRIANEWPVADFQNIRWAMSGGSPLSLALQERVNKALKAGTYLLPNWGMTELVCGATQIDPDVGDNEGSVGKLLPRMEAMVVGEDGQSLPSGQSGELVVKGPNVMRGYYRNPTATEQSFTSSGWFRTGDKAMISANGKVFIEGRYKELIKYKGNQVSPVELESVISQHPAVVDVGVIGVRLQDGNELPRAYVVQGRGSDSCTEQEIIDYIKPLLSNYKQLRGGVAFVAEIPRNLNGKIMRDVLTQWAQSESARLGDLEHARLAKL</sequence>
<feature type="domain" description="AMP-binding enzyme C-terminal" evidence="4">
    <location>
        <begin position="453"/>
        <end position="530"/>
    </location>
</feature>
<dbReference type="VEuPathDB" id="FungiDB:A1O9_12688"/>
<evidence type="ECO:0000313" key="5">
    <source>
        <dbReference type="EMBL" id="KEF51338.1"/>
    </source>
</evidence>
<keyword evidence="2" id="KW-0436">Ligase</keyword>
<dbReference type="GO" id="GO:0016405">
    <property type="term" value="F:CoA-ligase activity"/>
    <property type="evidence" value="ECO:0007669"/>
    <property type="project" value="TreeGrafter"/>
</dbReference>
<evidence type="ECO:0008006" key="7">
    <source>
        <dbReference type="Google" id="ProtNLM"/>
    </source>
</evidence>
<protein>
    <recommendedName>
        <fullName evidence="7">AMP-dependent synthetase/ligase domain-containing protein</fullName>
    </recommendedName>
</protein>
<dbReference type="Gene3D" id="3.40.50.12780">
    <property type="entry name" value="N-terminal domain of ligase-like"/>
    <property type="match status" value="1"/>
</dbReference>
<evidence type="ECO:0000259" key="4">
    <source>
        <dbReference type="Pfam" id="PF13193"/>
    </source>
</evidence>
<dbReference type="RefSeq" id="XP_013253928.1">
    <property type="nucleotide sequence ID" value="XM_013398474.1"/>
</dbReference>
<feature type="domain" description="AMP-dependent synthetase/ligase" evidence="3">
    <location>
        <begin position="35"/>
        <end position="402"/>
    </location>
</feature>
<reference evidence="5 6" key="1">
    <citation type="submission" date="2013-03" db="EMBL/GenBank/DDBJ databases">
        <title>The Genome Sequence of Exophiala aquamarina CBS 119918.</title>
        <authorList>
            <consortium name="The Broad Institute Genomics Platform"/>
            <person name="Cuomo C."/>
            <person name="de Hoog S."/>
            <person name="Gorbushina A."/>
            <person name="Walker B."/>
            <person name="Young S.K."/>
            <person name="Zeng Q."/>
            <person name="Gargeya S."/>
            <person name="Fitzgerald M."/>
            <person name="Haas B."/>
            <person name="Abouelleil A."/>
            <person name="Allen A.W."/>
            <person name="Alvarado L."/>
            <person name="Arachchi H.M."/>
            <person name="Berlin A.M."/>
            <person name="Chapman S.B."/>
            <person name="Gainer-Dewar J."/>
            <person name="Goldberg J."/>
            <person name="Griggs A."/>
            <person name="Gujja S."/>
            <person name="Hansen M."/>
            <person name="Howarth C."/>
            <person name="Imamovic A."/>
            <person name="Ireland A."/>
            <person name="Larimer J."/>
            <person name="McCowan C."/>
            <person name="Murphy C."/>
            <person name="Pearson M."/>
            <person name="Poon T.W."/>
            <person name="Priest M."/>
            <person name="Roberts A."/>
            <person name="Saif S."/>
            <person name="Shea T."/>
            <person name="Sisk P."/>
            <person name="Sykes S."/>
            <person name="Wortman J."/>
            <person name="Nusbaum C."/>
            <person name="Birren B."/>
        </authorList>
    </citation>
    <scope>NUCLEOTIDE SEQUENCE [LARGE SCALE GENOMIC DNA]</scope>
    <source>
        <strain evidence="5 6">CBS 119918</strain>
    </source>
</reference>
<dbReference type="PROSITE" id="PS00455">
    <property type="entry name" value="AMP_BINDING"/>
    <property type="match status" value="1"/>
</dbReference>
<dbReference type="PANTHER" id="PTHR24096">
    <property type="entry name" value="LONG-CHAIN-FATTY-ACID--COA LIGASE"/>
    <property type="match status" value="1"/>
</dbReference>
<dbReference type="Gene3D" id="3.30.300.30">
    <property type="match status" value="1"/>
</dbReference>
<dbReference type="InterPro" id="IPR020845">
    <property type="entry name" value="AMP-binding_CS"/>
</dbReference>
<dbReference type="FunFam" id="3.30.300.30:FF:000007">
    <property type="entry name" value="4-coumarate--CoA ligase 2"/>
    <property type="match status" value="1"/>
</dbReference>
<dbReference type="PANTHER" id="PTHR24096:SF149">
    <property type="entry name" value="AMP-BINDING DOMAIN-CONTAINING PROTEIN-RELATED"/>
    <property type="match status" value="1"/>
</dbReference>
<evidence type="ECO:0000259" key="3">
    <source>
        <dbReference type="Pfam" id="PF00501"/>
    </source>
</evidence>
<dbReference type="OrthoDB" id="1898221at2759"/>
<accession>A0A072NWE7</accession>
<comment type="caution">
    <text evidence="5">The sequence shown here is derived from an EMBL/GenBank/DDBJ whole genome shotgun (WGS) entry which is preliminary data.</text>
</comment>
<dbReference type="InterPro" id="IPR045851">
    <property type="entry name" value="AMP-bd_C_sf"/>
</dbReference>
<dbReference type="InterPro" id="IPR000873">
    <property type="entry name" value="AMP-dep_synth/lig_dom"/>
</dbReference>
<dbReference type="Pfam" id="PF13193">
    <property type="entry name" value="AMP-binding_C"/>
    <property type="match status" value="1"/>
</dbReference>
<comment type="similarity">
    <text evidence="1">Belongs to the ATP-dependent AMP-binding enzyme family.</text>
</comment>
<evidence type="ECO:0000256" key="1">
    <source>
        <dbReference type="ARBA" id="ARBA00006432"/>
    </source>
</evidence>